<evidence type="ECO:0000256" key="2">
    <source>
        <dbReference type="SAM" id="Phobius"/>
    </source>
</evidence>
<gene>
    <name evidence="3" type="ORF">NAEGRDRAFT_71779</name>
</gene>
<feature type="transmembrane region" description="Helical" evidence="2">
    <location>
        <begin position="159"/>
        <end position="177"/>
    </location>
</feature>
<sequence length="394" mass="45370">MTQKISPPQAVQNSEANEKTVNAEVNSERSTTSGSSKTDEKQYKESNIYYETPTFLLKETHSEKHSPIYKKVRVRLIPILNTIFFIGLVIMNILSSAGNIINGIKTSDISTEYFTPFTPKGWAFSIWGLIYTFVAAVVVINFIQSLLFGRDNILINHKMTIFLPLNFLLNIIWFFPFHFSARGNYGSQWAAVVFIALMLLTLAIMYVRVNVNYLEPQKSELYTKGKLWNHAECNLWEYWIIQPMISIYMGWLTVATTLNITIAITYTWPSTDKILLGMSYSNWACLLLAIVLIIGMIFLWWRRDAPYTAVLSWATYAIYDQQRNDPIIAACSMVVASVLAFFIICTILVTLKEYIWKYHKGVKSTGKHIKKSFRKSFSFFFNGNWKNCINDQIV</sequence>
<organism evidence="4">
    <name type="scientific">Naegleria gruberi</name>
    <name type="common">Amoeba</name>
    <dbReference type="NCBI Taxonomy" id="5762"/>
    <lineage>
        <taxon>Eukaryota</taxon>
        <taxon>Discoba</taxon>
        <taxon>Heterolobosea</taxon>
        <taxon>Tetramitia</taxon>
        <taxon>Eutetramitia</taxon>
        <taxon>Vahlkampfiidae</taxon>
        <taxon>Naegleria</taxon>
    </lineage>
</organism>
<dbReference type="EMBL" id="GG738893">
    <property type="protein sequence ID" value="EFC40342.1"/>
    <property type="molecule type" value="Genomic_DNA"/>
</dbReference>
<dbReference type="VEuPathDB" id="AmoebaDB:NAEGRDRAFT_71779"/>
<feature type="region of interest" description="Disordered" evidence="1">
    <location>
        <begin position="1"/>
        <end position="40"/>
    </location>
</feature>
<dbReference type="KEGG" id="ngr:NAEGRDRAFT_71779"/>
<dbReference type="OrthoDB" id="5586934at2759"/>
<dbReference type="AlphaFoldDB" id="D2VS17"/>
<dbReference type="PANTHER" id="PTHR33802:SF1">
    <property type="entry name" value="XK-RELATED PROTEIN"/>
    <property type="match status" value="1"/>
</dbReference>
<evidence type="ECO:0000256" key="1">
    <source>
        <dbReference type="SAM" id="MobiDB-lite"/>
    </source>
</evidence>
<reference evidence="3 4" key="1">
    <citation type="journal article" date="2010" name="Cell">
        <title>The genome of Naegleria gruberi illuminates early eukaryotic versatility.</title>
        <authorList>
            <person name="Fritz-Laylin L.K."/>
            <person name="Prochnik S.E."/>
            <person name="Ginger M.L."/>
            <person name="Dacks J.B."/>
            <person name="Carpenter M.L."/>
            <person name="Field M.C."/>
            <person name="Kuo A."/>
            <person name="Paredez A."/>
            <person name="Chapman J."/>
            <person name="Pham J."/>
            <person name="Shu S."/>
            <person name="Neupane R."/>
            <person name="Cipriano M."/>
            <person name="Mancuso J."/>
            <person name="Tu H."/>
            <person name="Salamov A."/>
            <person name="Lindquist E."/>
            <person name="Shapiro H."/>
            <person name="Lucas S."/>
            <person name="Grigoriev I.V."/>
            <person name="Cande W.Z."/>
            <person name="Fulton C."/>
            <person name="Rokhsar D.S."/>
            <person name="Dawson S.C."/>
        </authorList>
    </citation>
    <scope>NUCLEOTIDE SEQUENCE [LARGE SCALE GENOMIC DNA]</scope>
    <source>
        <strain evidence="3 4">NEG-M</strain>
    </source>
</reference>
<dbReference type="PANTHER" id="PTHR33802">
    <property type="entry name" value="SI:CH211-161H7.5-RELATED"/>
    <property type="match status" value="1"/>
</dbReference>
<dbReference type="GeneID" id="8854773"/>
<feature type="transmembrane region" description="Helical" evidence="2">
    <location>
        <begin position="245"/>
        <end position="268"/>
    </location>
</feature>
<feature type="compositionally biased region" description="Polar residues" evidence="1">
    <location>
        <begin position="1"/>
        <end position="36"/>
    </location>
</feature>
<evidence type="ECO:0000313" key="4">
    <source>
        <dbReference type="Proteomes" id="UP000006671"/>
    </source>
</evidence>
<keyword evidence="2" id="KW-1133">Transmembrane helix</keyword>
<feature type="transmembrane region" description="Helical" evidence="2">
    <location>
        <begin position="121"/>
        <end position="147"/>
    </location>
</feature>
<keyword evidence="4" id="KW-1185">Reference proteome</keyword>
<dbReference type="RefSeq" id="XP_002673086.1">
    <property type="nucleotide sequence ID" value="XM_002673040.1"/>
</dbReference>
<feature type="transmembrane region" description="Helical" evidence="2">
    <location>
        <begin position="189"/>
        <end position="209"/>
    </location>
</feature>
<dbReference type="InParanoid" id="D2VS17"/>
<dbReference type="Proteomes" id="UP000006671">
    <property type="component" value="Unassembled WGS sequence"/>
</dbReference>
<keyword evidence="2" id="KW-0812">Transmembrane</keyword>
<proteinExistence type="predicted"/>
<feature type="transmembrane region" description="Helical" evidence="2">
    <location>
        <begin position="280"/>
        <end position="301"/>
    </location>
</feature>
<evidence type="ECO:0000313" key="3">
    <source>
        <dbReference type="EMBL" id="EFC40342.1"/>
    </source>
</evidence>
<accession>D2VS17</accession>
<keyword evidence="2" id="KW-0472">Membrane</keyword>
<feature type="transmembrane region" description="Helical" evidence="2">
    <location>
        <begin position="327"/>
        <end position="351"/>
    </location>
</feature>
<protein>
    <submittedName>
        <fullName evidence="3">Predicted protein</fullName>
    </submittedName>
</protein>
<feature type="transmembrane region" description="Helical" evidence="2">
    <location>
        <begin position="79"/>
        <end position="101"/>
    </location>
</feature>
<name>D2VS17_NAEGR</name>